<dbReference type="SUPFAM" id="SSF56300">
    <property type="entry name" value="Metallo-dependent phosphatases"/>
    <property type="match status" value="1"/>
</dbReference>
<dbReference type="RefSeq" id="WP_014150270.1">
    <property type="nucleotide sequence ID" value="NC_016112.1"/>
</dbReference>
<dbReference type="InterPro" id="IPR006311">
    <property type="entry name" value="TAT_signal"/>
</dbReference>
<dbReference type="InterPro" id="IPR029052">
    <property type="entry name" value="Metallo-depent_PP-like"/>
</dbReference>
<dbReference type="Proteomes" id="UP000008315">
    <property type="component" value="Chromosome"/>
</dbReference>
<dbReference type="EMBL" id="FO082060">
    <property type="protein sequence ID" value="CCE25521.1"/>
    <property type="molecule type" value="Genomic_DNA"/>
</dbReference>
<dbReference type="HOGENOM" id="CLU_018956_0_0_6"/>
<protein>
    <submittedName>
        <fullName evidence="1">Metallophosphoesterase</fullName>
    </submittedName>
</protein>
<sequence>MINDDLKSRENSMPGSGISRRDFIKVTAGSVTCFSLSSWMLGCVTHDSGFAQITSYPIDSDVYTTLDRTIKPEPTSGAILPEYLNRISEYDQNGYGVWSYGEALVCEQRFDIMGVYNPPESNHPTTLLRFFSISDIHITDKESPSQLIYMQQLNQCGFEAGVTSVYSPVMMYTPHVLDAAIQTVNALHQNQPIDFGISLGDACNSTQYNELRWYIDVIDGKVIKPSSGAHEGADDIDYQKPFKAAGLDPSIPWYQAIGNHDHFWLGSIPPDGKYGDDPSLRESCTSDEVIAMSNALCRANDIYSYKTPEETLYYMGVIDGATPNGEIVKYGQVENFSAPPKVVADSDRYSLTKMQWVKEFFNTSTEPVGHGFSLVPTGQEAGFACYSFVPKVNIPIKVIVLDNTQREDDQSTSIHGHGFLDEARWQWLKAELAEGDDQDQLMIIAAHIPIGVQKAGTYMEWFDNSANPDEPQNAVDLPELLEELHSHPNLLMWIAGHRHVNAVKAFESPDPVDAPEKGFWQVETSSLHDFPQQLRMFDIKLNSDYTISIVTTNVDPAAKEGTPAWTSRKYVVAAQQIVNTESIYQADNRSNYLVDPATQNEARVDGKVVMDPSIRPMPTGSYNAELLKQLSPAMMAKMQVLFPTI</sequence>
<evidence type="ECO:0000313" key="2">
    <source>
        <dbReference type="Proteomes" id="UP000008315"/>
    </source>
</evidence>
<dbReference type="PANTHER" id="PTHR43143:SF1">
    <property type="entry name" value="SERINE_THREONINE-PROTEIN PHOSPHATASE CPPED1"/>
    <property type="match status" value="1"/>
</dbReference>
<dbReference type="STRING" id="1091494.MEALZ_3866"/>
<dbReference type="PROSITE" id="PS51318">
    <property type="entry name" value="TAT"/>
    <property type="match status" value="1"/>
</dbReference>
<dbReference type="PATRIC" id="fig|271065.3.peg.3993"/>
<dbReference type="InterPro" id="IPR051918">
    <property type="entry name" value="STPP_CPPED1"/>
</dbReference>
<dbReference type="Gene3D" id="3.60.21.10">
    <property type="match status" value="1"/>
</dbReference>
<dbReference type="KEGG" id="mah:MEALZ_3866"/>
<dbReference type="PANTHER" id="PTHR43143">
    <property type="entry name" value="METALLOPHOSPHOESTERASE, CALCINEURIN SUPERFAMILY"/>
    <property type="match status" value="1"/>
</dbReference>
<keyword evidence="2" id="KW-1185">Reference proteome</keyword>
<gene>
    <name evidence="1" type="ordered locus">MEALZ_3866</name>
</gene>
<dbReference type="InterPro" id="IPR022507">
    <property type="entry name" value="Metallophosphoesterase_RPA4764"/>
</dbReference>
<organism evidence="1 2">
    <name type="scientific">Methylotuvimicrobium alcaliphilum (strain DSM 19304 / NCIMB 14124 / VKM B-2133 / 20Z)</name>
    <name type="common">Methylomicrobium alcaliphilum</name>
    <dbReference type="NCBI Taxonomy" id="1091494"/>
    <lineage>
        <taxon>Bacteria</taxon>
        <taxon>Pseudomonadati</taxon>
        <taxon>Pseudomonadota</taxon>
        <taxon>Gammaproteobacteria</taxon>
        <taxon>Methylococcales</taxon>
        <taxon>Methylococcaceae</taxon>
        <taxon>Methylotuvimicrobium</taxon>
    </lineage>
</organism>
<accession>G4SZS1</accession>
<name>G4SZS1_META2</name>
<evidence type="ECO:0000313" key="1">
    <source>
        <dbReference type="EMBL" id="CCE25521.1"/>
    </source>
</evidence>
<dbReference type="NCBIfam" id="TIGR03768">
    <property type="entry name" value="RPA4764"/>
    <property type="match status" value="1"/>
</dbReference>
<reference evidence="2" key="1">
    <citation type="journal article" date="2012" name="J. Bacteriol.">
        <title>Genome sequence of the haloalkaliphilic methanotrophic bacterium Methylomicrobium alcaliphilum 20Z.</title>
        <authorList>
            <person name="Vuilleumier S."/>
            <person name="Khmelenina V.N."/>
            <person name="Bringel F."/>
            <person name="Reshetnikov A.S."/>
            <person name="Lajus A."/>
            <person name="Mangenot S."/>
            <person name="Rouy Z."/>
            <person name="Op den Camp H.J."/>
            <person name="Jetten M.S."/>
            <person name="Dispirito A.A."/>
            <person name="Dunfield P."/>
            <person name="Klotz M.G."/>
            <person name="Semrau J.D."/>
            <person name="Stein L.Y."/>
            <person name="Barbe V."/>
            <person name="Medigue C."/>
            <person name="Trotsenko Y.A."/>
            <person name="Kalyuzhnaya M.G."/>
        </authorList>
    </citation>
    <scope>NUCLEOTIDE SEQUENCE [LARGE SCALE GENOMIC DNA]</scope>
    <source>
        <strain evidence="2">DSM 19304 / NCIMB 14124 / VKM B-2133 / 20Z</strain>
    </source>
</reference>
<dbReference type="AlphaFoldDB" id="G4SZS1"/>
<proteinExistence type="predicted"/>